<comment type="caution">
    <text evidence="2">The sequence shown here is derived from an EMBL/GenBank/DDBJ whole genome shotgun (WGS) entry which is preliminary data.</text>
</comment>
<dbReference type="OrthoDB" id="10566610at2759"/>
<proteinExistence type="predicted"/>
<dbReference type="AlphaFoldDB" id="A0A8T1VY77"/>
<reference evidence="2" key="1">
    <citation type="submission" date="2021-02" db="EMBL/GenBank/DDBJ databases">
        <authorList>
            <person name="Palmer J.M."/>
        </authorList>
    </citation>
    <scope>NUCLEOTIDE SEQUENCE</scope>
    <source>
        <strain evidence="2">SCRP734</strain>
    </source>
</reference>
<protein>
    <submittedName>
        <fullName evidence="2">Uncharacterized protein</fullName>
    </submittedName>
</protein>
<evidence type="ECO:0000256" key="1">
    <source>
        <dbReference type="SAM" id="MobiDB-lite"/>
    </source>
</evidence>
<feature type="compositionally biased region" description="Polar residues" evidence="1">
    <location>
        <begin position="82"/>
        <end position="107"/>
    </location>
</feature>
<accession>A0A8T1VY77</accession>
<dbReference type="EMBL" id="JAGDFM010000102">
    <property type="protein sequence ID" value="KAG7386327.1"/>
    <property type="molecule type" value="Genomic_DNA"/>
</dbReference>
<name>A0A8T1VY77_9STRA</name>
<evidence type="ECO:0000313" key="3">
    <source>
        <dbReference type="Proteomes" id="UP000694044"/>
    </source>
</evidence>
<keyword evidence="3" id="KW-1185">Reference proteome</keyword>
<feature type="region of interest" description="Disordered" evidence="1">
    <location>
        <begin position="49"/>
        <end position="136"/>
    </location>
</feature>
<evidence type="ECO:0000313" key="2">
    <source>
        <dbReference type="EMBL" id="KAG7386327.1"/>
    </source>
</evidence>
<gene>
    <name evidence="2" type="ORF">PHYPSEUDO_000362</name>
</gene>
<dbReference type="Proteomes" id="UP000694044">
    <property type="component" value="Unassembled WGS sequence"/>
</dbReference>
<organism evidence="2 3">
    <name type="scientific">Phytophthora pseudosyringae</name>
    <dbReference type="NCBI Taxonomy" id="221518"/>
    <lineage>
        <taxon>Eukaryota</taxon>
        <taxon>Sar</taxon>
        <taxon>Stramenopiles</taxon>
        <taxon>Oomycota</taxon>
        <taxon>Peronosporomycetes</taxon>
        <taxon>Peronosporales</taxon>
        <taxon>Peronosporaceae</taxon>
        <taxon>Phytophthora</taxon>
    </lineage>
</organism>
<sequence length="136" mass="14869">MNDVTYRVGFSYRFEKVRSLRLLYGNPFGCVQIRRHLHPMPLPAPGFVNVAPPAQPLHPTDSARPDNSTNLLSPPALDTSARIVQSSDAATTTRDSPHSTKAITTAPSKRKARKTNINGETLFKSPTKKTRSAMGA</sequence>
<feature type="compositionally biased region" description="Basic residues" evidence="1">
    <location>
        <begin position="126"/>
        <end position="136"/>
    </location>
</feature>